<evidence type="ECO:0000313" key="2">
    <source>
        <dbReference type="EMBL" id="GMF38864.1"/>
    </source>
</evidence>
<dbReference type="EMBL" id="BSXT01001122">
    <property type="protein sequence ID" value="GMF38864.1"/>
    <property type="molecule type" value="Genomic_DNA"/>
</dbReference>
<sequence>MAFHCNSSRVQSVLVKYETKQQVGPHTAGHCHRERHRASNSYSSLRGCTARCISAPSPASAPATSYNNAHHLVRSRRPEPDLKRLRVPSEDDASAQEALEDGECHVEVAVRVAARVHPRPVGRQHGARPSGTSAAESDYRIIGLSEYLPFYRSYGRFADFLKQLVELVT</sequence>
<feature type="region of interest" description="Disordered" evidence="1">
    <location>
        <begin position="57"/>
        <end position="80"/>
    </location>
</feature>
<evidence type="ECO:0000256" key="1">
    <source>
        <dbReference type="SAM" id="MobiDB-lite"/>
    </source>
</evidence>
<keyword evidence="3" id="KW-1185">Reference proteome</keyword>
<name>A0A9W7CSP3_9STRA</name>
<dbReference type="AlphaFoldDB" id="A0A9W7CSP3"/>
<gene>
    <name evidence="2" type="ORF">Pfra01_001134900</name>
</gene>
<organism evidence="2 3">
    <name type="scientific">Phytophthora fragariaefolia</name>
    <dbReference type="NCBI Taxonomy" id="1490495"/>
    <lineage>
        <taxon>Eukaryota</taxon>
        <taxon>Sar</taxon>
        <taxon>Stramenopiles</taxon>
        <taxon>Oomycota</taxon>
        <taxon>Peronosporomycetes</taxon>
        <taxon>Peronosporales</taxon>
        <taxon>Peronosporaceae</taxon>
        <taxon>Phytophthora</taxon>
    </lineage>
</organism>
<proteinExistence type="predicted"/>
<comment type="caution">
    <text evidence="2">The sequence shown here is derived from an EMBL/GenBank/DDBJ whole genome shotgun (WGS) entry which is preliminary data.</text>
</comment>
<accession>A0A9W7CSP3</accession>
<protein>
    <submittedName>
        <fullName evidence="2">Unnamed protein product</fullName>
    </submittedName>
</protein>
<reference evidence="2" key="1">
    <citation type="submission" date="2023-04" db="EMBL/GenBank/DDBJ databases">
        <title>Phytophthora fragariaefolia NBRC 109709.</title>
        <authorList>
            <person name="Ichikawa N."/>
            <person name="Sato H."/>
            <person name="Tonouchi N."/>
        </authorList>
    </citation>
    <scope>NUCLEOTIDE SEQUENCE</scope>
    <source>
        <strain evidence="2">NBRC 109709</strain>
    </source>
</reference>
<dbReference type="Proteomes" id="UP001165121">
    <property type="component" value="Unassembled WGS sequence"/>
</dbReference>
<evidence type="ECO:0000313" key="3">
    <source>
        <dbReference type="Proteomes" id="UP001165121"/>
    </source>
</evidence>